<accession>A0ABQ6WLA9</accession>
<feature type="transmembrane region" description="Helical" evidence="1">
    <location>
        <begin position="12"/>
        <end position="31"/>
    </location>
</feature>
<name>A0ABQ6WLA9_9EURO</name>
<protein>
    <recommendedName>
        <fullName evidence="4">Secreted protein</fullName>
    </recommendedName>
</protein>
<evidence type="ECO:0000313" key="2">
    <source>
        <dbReference type="EMBL" id="KAE8417907.1"/>
    </source>
</evidence>
<evidence type="ECO:0000256" key="1">
    <source>
        <dbReference type="SAM" id="Phobius"/>
    </source>
</evidence>
<organism evidence="2 3">
    <name type="scientific">Aspergillus pseudocaelatus</name>
    <dbReference type="NCBI Taxonomy" id="1825620"/>
    <lineage>
        <taxon>Eukaryota</taxon>
        <taxon>Fungi</taxon>
        <taxon>Dikarya</taxon>
        <taxon>Ascomycota</taxon>
        <taxon>Pezizomycotina</taxon>
        <taxon>Eurotiomycetes</taxon>
        <taxon>Eurotiomycetidae</taxon>
        <taxon>Eurotiales</taxon>
        <taxon>Aspergillaceae</taxon>
        <taxon>Aspergillus</taxon>
        <taxon>Aspergillus subgen. Circumdati</taxon>
    </lineage>
</organism>
<dbReference type="EMBL" id="ML735732">
    <property type="protein sequence ID" value="KAE8417907.1"/>
    <property type="molecule type" value="Genomic_DNA"/>
</dbReference>
<gene>
    <name evidence="2" type="ORF">BDV36DRAFT_168973</name>
</gene>
<keyword evidence="1" id="KW-1133">Transmembrane helix</keyword>
<keyword evidence="3" id="KW-1185">Reference proteome</keyword>
<evidence type="ECO:0000313" key="3">
    <source>
        <dbReference type="Proteomes" id="UP000325395"/>
    </source>
</evidence>
<sequence length="97" mass="10848">MRSAVQIRVGAYLMSIIFCSSYSFFAVVVVVDNHQSCWMLLGVISGYHPSHGLGPMPACFRLHSCSGSHGNHYVPVRTILRCPPEHIFCKKSLQWVP</sequence>
<proteinExistence type="predicted"/>
<evidence type="ECO:0008006" key="4">
    <source>
        <dbReference type="Google" id="ProtNLM"/>
    </source>
</evidence>
<dbReference type="Proteomes" id="UP000325395">
    <property type="component" value="Unassembled WGS sequence"/>
</dbReference>
<keyword evidence="1" id="KW-0812">Transmembrane</keyword>
<reference evidence="2 3" key="1">
    <citation type="submission" date="2019-04" db="EMBL/GenBank/DDBJ databases">
        <authorList>
            <consortium name="DOE Joint Genome Institute"/>
            <person name="Mondo S."/>
            <person name="Kjaerbolling I."/>
            <person name="Vesth T."/>
            <person name="Frisvad J.C."/>
            <person name="Nybo J.L."/>
            <person name="Theobald S."/>
            <person name="Kildgaard S."/>
            <person name="Isbrandt T."/>
            <person name="Kuo A."/>
            <person name="Sato A."/>
            <person name="Lyhne E.K."/>
            <person name="Kogle M.E."/>
            <person name="Wiebenga A."/>
            <person name="Kun R.S."/>
            <person name="Lubbers R.J."/>
            <person name="Makela M.R."/>
            <person name="Barry K."/>
            <person name="Chovatia M."/>
            <person name="Clum A."/>
            <person name="Daum C."/>
            <person name="Haridas S."/>
            <person name="He G."/>
            <person name="LaButti K."/>
            <person name="Lipzen A."/>
            <person name="Riley R."/>
            <person name="Salamov A."/>
            <person name="Simmons B.A."/>
            <person name="Magnuson J.K."/>
            <person name="Henrissat B."/>
            <person name="Mortensen U.H."/>
            <person name="Larsen T.O."/>
            <person name="Devries R.P."/>
            <person name="Grigoriev I.V."/>
            <person name="Machida M."/>
            <person name="Baker S.E."/>
            <person name="Andersen M.R."/>
            <person name="Cantor M.N."/>
            <person name="Hua S.X."/>
        </authorList>
    </citation>
    <scope>NUCLEOTIDE SEQUENCE [LARGE SCALE GENOMIC DNA]</scope>
    <source>
        <strain evidence="2 3">CBS 117616</strain>
    </source>
</reference>
<keyword evidence="1" id="KW-0472">Membrane</keyword>